<protein>
    <recommendedName>
        <fullName evidence="4">Paraquat-inducible protein A</fullName>
    </recommendedName>
</protein>
<dbReference type="Proteomes" id="UP000175669">
    <property type="component" value="Unassembled WGS sequence"/>
</dbReference>
<dbReference type="OrthoDB" id="9800207at2"/>
<gene>
    <name evidence="2" type="ORF">PHACT_07525</name>
</gene>
<sequence>MRYVTKISDRQLWLASAALFLTGAMLPMFTFNKFLIFSDTYSLFSGVLYLLIEGEILLFVAVFSFSIVLPLYKLYLIKCVIDGSLNNSERRMLLIQRLAIVGKWSMADVFVVSIIAATVKLGMFASITVHFGLYVFGIAVLSSMLLAHRLMSGYSLRPNHLDT</sequence>
<dbReference type="Pfam" id="PF04403">
    <property type="entry name" value="PqiA"/>
    <property type="match status" value="1"/>
</dbReference>
<feature type="transmembrane region" description="Helical" evidence="1">
    <location>
        <begin position="123"/>
        <end position="147"/>
    </location>
</feature>
<feature type="transmembrane region" description="Helical" evidence="1">
    <location>
        <begin position="98"/>
        <end position="117"/>
    </location>
</feature>
<keyword evidence="1" id="KW-0472">Membrane</keyword>
<keyword evidence="1" id="KW-1133">Transmembrane helix</keyword>
<dbReference type="AlphaFoldDB" id="A0A1E8CKK3"/>
<feature type="transmembrane region" description="Helical" evidence="1">
    <location>
        <begin position="56"/>
        <end position="77"/>
    </location>
</feature>
<dbReference type="EMBL" id="MASR01000001">
    <property type="protein sequence ID" value="OFE13006.1"/>
    <property type="molecule type" value="Genomic_DNA"/>
</dbReference>
<reference evidence="3" key="1">
    <citation type="submission" date="2016-07" db="EMBL/GenBank/DDBJ databases">
        <authorList>
            <person name="Florea S."/>
            <person name="Webb J.S."/>
            <person name="Jaromczyk J."/>
            <person name="Schardl C.L."/>
        </authorList>
    </citation>
    <scope>NUCLEOTIDE SEQUENCE [LARGE SCALE GENOMIC DNA]</scope>
    <source>
        <strain evidence="3">KCTC 42131</strain>
    </source>
</reference>
<accession>A0A1E8CKK3</accession>
<dbReference type="RefSeq" id="WP_070116615.1">
    <property type="nucleotide sequence ID" value="NZ_MASR01000001.1"/>
</dbReference>
<comment type="caution">
    <text evidence="2">The sequence shown here is derived from an EMBL/GenBank/DDBJ whole genome shotgun (WGS) entry which is preliminary data.</text>
</comment>
<evidence type="ECO:0000313" key="3">
    <source>
        <dbReference type="Proteomes" id="UP000175669"/>
    </source>
</evidence>
<organism evidence="2 3">
    <name type="scientific">Pseudohongiella acticola</name>
    <dbReference type="NCBI Taxonomy" id="1524254"/>
    <lineage>
        <taxon>Bacteria</taxon>
        <taxon>Pseudomonadati</taxon>
        <taxon>Pseudomonadota</taxon>
        <taxon>Gammaproteobacteria</taxon>
        <taxon>Pseudomonadales</taxon>
        <taxon>Pseudohongiellaceae</taxon>
        <taxon>Pseudohongiella</taxon>
    </lineage>
</organism>
<dbReference type="InterPro" id="IPR007498">
    <property type="entry name" value="PqiA-like"/>
</dbReference>
<evidence type="ECO:0000256" key="1">
    <source>
        <dbReference type="SAM" id="Phobius"/>
    </source>
</evidence>
<dbReference type="STRING" id="1524254.PHACT_07525"/>
<name>A0A1E8CKK3_9GAMM</name>
<evidence type="ECO:0000313" key="2">
    <source>
        <dbReference type="EMBL" id="OFE13006.1"/>
    </source>
</evidence>
<proteinExistence type="predicted"/>
<feature type="transmembrane region" description="Helical" evidence="1">
    <location>
        <begin position="12"/>
        <end position="36"/>
    </location>
</feature>
<keyword evidence="1" id="KW-0812">Transmembrane</keyword>
<evidence type="ECO:0008006" key="4">
    <source>
        <dbReference type="Google" id="ProtNLM"/>
    </source>
</evidence>
<keyword evidence="3" id="KW-1185">Reference proteome</keyword>